<sequence>MKTAILLGLCLLLILQQSTVEAQWNRRQSNSRDVRGGRRTQGSGGPSGTGGAISFPSQDDRRRGGGGGGGGSDRNLHAGKFPGGFYTGSKSS</sequence>
<accession>A0A8T0FTI9</accession>
<gene>
    <name evidence="3" type="ORF">HNY73_002443</name>
</gene>
<reference evidence="3" key="1">
    <citation type="journal article" date="2020" name="bioRxiv">
        <title>Chromosome-level reference genome of the European wasp spider Argiope bruennichi: a resource for studies on range expansion and evolutionary adaptation.</title>
        <authorList>
            <person name="Sheffer M.M."/>
            <person name="Hoppe A."/>
            <person name="Krehenwinkel H."/>
            <person name="Uhl G."/>
            <person name="Kuss A.W."/>
            <person name="Jensen L."/>
            <person name="Jensen C."/>
            <person name="Gillespie R.G."/>
            <person name="Hoff K.J."/>
            <person name="Prost S."/>
        </authorList>
    </citation>
    <scope>NUCLEOTIDE SEQUENCE</scope>
</reference>
<reference evidence="3" key="2">
    <citation type="submission" date="2020-06" db="EMBL/GenBank/DDBJ databases">
        <authorList>
            <person name="Sheffer M."/>
        </authorList>
    </citation>
    <scope>NUCLEOTIDE SEQUENCE</scope>
</reference>
<dbReference type="Proteomes" id="UP000807504">
    <property type="component" value="Unassembled WGS sequence"/>
</dbReference>
<feature type="signal peptide" evidence="2">
    <location>
        <begin position="1"/>
        <end position="22"/>
    </location>
</feature>
<organism evidence="3 4">
    <name type="scientific">Argiope bruennichi</name>
    <name type="common">Wasp spider</name>
    <name type="synonym">Aranea bruennichi</name>
    <dbReference type="NCBI Taxonomy" id="94029"/>
    <lineage>
        <taxon>Eukaryota</taxon>
        <taxon>Metazoa</taxon>
        <taxon>Ecdysozoa</taxon>
        <taxon>Arthropoda</taxon>
        <taxon>Chelicerata</taxon>
        <taxon>Arachnida</taxon>
        <taxon>Araneae</taxon>
        <taxon>Araneomorphae</taxon>
        <taxon>Entelegynae</taxon>
        <taxon>Araneoidea</taxon>
        <taxon>Araneidae</taxon>
        <taxon>Argiope</taxon>
    </lineage>
</organism>
<feature type="region of interest" description="Disordered" evidence="1">
    <location>
        <begin position="22"/>
        <end position="92"/>
    </location>
</feature>
<evidence type="ECO:0000313" key="4">
    <source>
        <dbReference type="Proteomes" id="UP000807504"/>
    </source>
</evidence>
<keyword evidence="2" id="KW-0732">Signal</keyword>
<evidence type="ECO:0000313" key="3">
    <source>
        <dbReference type="EMBL" id="KAF8794464.1"/>
    </source>
</evidence>
<comment type="caution">
    <text evidence="3">The sequence shown here is derived from an EMBL/GenBank/DDBJ whole genome shotgun (WGS) entry which is preliminary data.</text>
</comment>
<name>A0A8T0FTI9_ARGBR</name>
<evidence type="ECO:0000256" key="2">
    <source>
        <dbReference type="SAM" id="SignalP"/>
    </source>
</evidence>
<dbReference type="EMBL" id="JABXBU010000002">
    <property type="protein sequence ID" value="KAF8794464.1"/>
    <property type="molecule type" value="Genomic_DNA"/>
</dbReference>
<feature type="compositionally biased region" description="Gly residues" evidence="1">
    <location>
        <begin position="42"/>
        <end position="51"/>
    </location>
</feature>
<feature type="chain" id="PRO_5035748385" evidence="2">
    <location>
        <begin position="23"/>
        <end position="92"/>
    </location>
</feature>
<evidence type="ECO:0000256" key="1">
    <source>
        <dbReference type="SAM" id="MobiDB-lite"/>
    </source>
</evidence>
<proteinExistence type="predicted"/>
<protein>
    <submittedName>
        <fullName evidence="3">Uncharacterized protein</fullName>
    </submittedName>
</protein>
<keyword evidence="4" id="KW-1185">Reference proteome</keyword>
<dbReference type="AlphaFoldDB" id="A0A8T0FTI9"/>